<protein>
    <submittedName>
        <fullName evidence="1">Ribonuclease h-like superfamily</fullName>
    </submittedName>
</protein>
<name>A0ACB9SU53_HOLOL</name>
<dbReference type="Proteomes" id="UP001056778">
    <property type="component" value="Chromosome 9"/>
</dbReference>
<evidence type="ECO:0000313" key="2">
    <source>
        <dbReference type="Proteomes" id="UP001056778"/>
    </source>
</evidence>
<dbReference type="EMBL" id="CM043023">
    <property type="protein sequence ID" value="KAI4455795.1"/>
    <property type="molecule type" value="Genomic_DNA"/>
</dbReference>
<organism evidence="1 2">
    <name type="scientific">Holotrichia oblita</name>
    <name type="common">Chafer beetle</name>
    <dbReference type="NCBI Taxonomy" id="644536"/>
    <lineage>
        <taxon>Eukaryota</taxon>
        <taxon>Metazoa</taxon>
        <taxon>Ecdysozoa</taxon>
        <taxon>Arthropoda</taxon>
        <taxon>Hexapoda</taxon>
        <taxon>Insecta</taxon>
        <taxon>Pterygota</taxon>
        <taxon>Neoptera</taxon>
        <taxon>Endopterygota</taxon>
        <taxon>Coleoptera</taxon>
        <taxon>Polyphaga</taxon>
        <taxon>Scarabaeiformia</taxon>
        <taxon>Scarabaeidae</taxon>
        <taxon>Melolonthinae</taxon>
        <taxon>Holotrichia</taxon>
    </lineage>
</organism>
<sequence>MEQREALVAVLSDRTVTSKNHAAQLMLNENEWGIVETIVNILEPFQIVTTLLSSENQPTVSMVMPILQSLMQNFISTEDIKKRKRK</sequence>
<proteinExistence type="predicted"/>
<comment type="caution">
    <text evidence="1">The sequence shown here is derived from an EMBL/GenBank/DDBJ whole genome shotgun (WGS) entry which is preliminary data.</text>
</comment>
<evidence type="ECO:0000313" key="1">
    <source>
        <dbReference type="EMBL" id="KAI4455795.1"/>
    </source>
</evidence>
<keyword evidence="2" id="KW-1185">Reference proteome</keyword>
<gene>
    <name evidence="1" type="ORF">MML48_9g00001724</name>
</gene>
<reference evidence="1" key="1">
    <citation type="submission" date="2022-04" db="EMBL/GenBank/DDBJ databases">
        <title>Chromosome-scale genome assembly of Holotrichia oblita Faldermann.</title>
        <authorList>
            <person name="Rongchong L."/>
        </authorList>
    </citation>
    <scope>NUCLEOTIDE SEQUENCE</scope>
    <source>
        <strain evidence="1">81SQS9</strain>
    </source>
</reference>
<accession>A0ACB9SU53</accession>